<feature type="compositionally biased region" description="Acidic residues" evidence="1">
    <location>
        <begin position="214"/>
        <end position="236"/>
    </location>
</feature>
<feature type="region of interest" description="Disordered" evidence="1">
    <location>
        <begin position="208"/>
        <end position="246"/>
    </location>
</feature>
<protein>
    <submittedName>
        <fullName evidence="3">LON peptidase substrate-binding domain-containing protein</fullName>
    </submittedName>
</protein>
<dbReference type="PANTHER" id="PTHR46732">
    <property type="entry name" value="ATP-DEPENDENT PROTEASE LA (LON) DOMAIN PROTEIN"/>
    <property type="match status" value="1"/>
</dbReference>
<dbReference type="SMART" id="SM00464">
    <property type="entry name" value="LON"/>
    <property type="match status" value="1"/>
</dbReference>
<organism evidence="3 4">
    <name type="scientific">Leifsonia stereocauli</name>
    <dbReference type="NCBI Taxonomy" id="3134136"/>
    <lineage>
        <taxon>Bacteria</taxon>
        <taxon>Bacillati</taxon>
        <taxon>Actinomycetota</taxon>
        <taxon>Actinomycetes</taxon>
        <taxon>Micrococcales</taxon>
        <taxon>Microbacteriaceae</taxon>
        <taxon>Leifsonia</taxon>
    </lineage>
</organism>
<dbReference type="PANTHER" id="PTHR46732:SF8">
    <property type="entry name" value="ATP-DEPENDENT PROTEASE LA (LON) DOMAIN PROTEIN"/>
    <property type="match status" value="1"/>
</dbReference>
<evidence type="ECO:0000313" key="3">
    <source>
        <dbReference type="EMBL" id="MEN1945338.1"/>
    </source>
</evidence>
<name>A0ABU9W0J1_9MICO</name>
<evidence type="ECO:0000259" key="2">
    <source>
        <dbReference type="PROSITE" id="PS51787"/>
    </source>
</evidence>
<keyword evidence="4" id="KW-1185">Reference proteome</keyword>
<dbReference type="RefSeq" id="WP_342111359.1">
    <property type="nucleotide sequence ID" value="NZ_JBCAUN010000001.1"/>
</dbReference>
<evidence type="ECO:0000313" key="4">
    <source>
        <dbReference type="Proteomes" id="UP001425155"/>
    </source>
</evidence>
<evidence type="ECO:0000256" key="1">
    <source>
        <dbReference type="SAM" id="MobiDB-lite"/>
    </source>
</evidence>
<proteinExistence type="predicted"/>
<accession>A0ABU9W0J1</accession>
<reference evidence="3 4" key="1">
    <citation type="submission" date="2024-03" db="EMBL/GenBank/DDBJ databases">
        <title>YIM 134122 draft genome.</title>
        <authorList>
            <person name="Zuo S."/>
            <person name="Xiong L."/>
        </authorList>
    </citation>
    <scope>NUCLEOTIDE SEQUENCE [LARGE SCALE GENOMIC DNA]</scope>
    <source>
        <strain evidence="3 4">YIM 134122</strain>
    </source>
</reference>
<dbReference type="PROSITE" id="PS51787">
    <property type="entry name" value="LON_N"/>
    <property type="match status" value="1"/>
</dbReference>
<dbReference type="Pfam" id="PF02190">
    <property type="entry name" value="LON_substr_bdg"/>
    <property type="match status" value="1"/>
</dbReference>
<dbReference type="SUPFAM" id="SSF88697">
    <property type="entry name" value="PUA domain-like"/>
    <property type="match status" value="1"/>
</dbReference>
<dbReference type="InterPro" id="IPR015947">
    <property type="entry name" value="PUA-like_sf"/>
</dbReference>
<dbReference type="EMBL" id="JBCLVG010000001">
    <property type="protein sequence ID" value="MEN1945338.1"/>
    <property type="molecule type" value="Genomic_DNA"/>
</dbReference>
<dbReference type="InterPro" id="IPR046336">
    <property type="entry name" value="Lon_prtase_N_sf"/>
</dbReference>
<dbReference type="Proteomes" id="UP001425155">
    <property type="component" value="Unassembled WGS sequence"/>
</dbReference>
<feature type="domain" description="Lon N-terminal" evidence="2">
    <location>
        <begin position="1"/>
        <end position="195"/>
    </location>
</feature>
<dbReference type="Gene3D" id="2.30.130.40">
    <property type="entry name" value="LON domain-like"/>
    <property type="match status" value="1"/>
</dbReference>
<sequence>MAELAMFPLGSVLFPHMPLLLRVFEPRYLVMLSRLLEEIPAEFGVVLIERGQEVGGGEHRFSVGTVATVTEMGTADGTLALVAQGGRRIEVVDWLPEDPHPVAEVRVLPELVWSEDDRGALENAERVVRRSLARASEFVEGSWSADVTLSEDPAEASWQLAGIAPLGELDQVALLRSTSFGSLLASVAELTAAAGEIVAPAWLDPVTDAGAAGDIDDGDDDPLGEPDDDDDDDDDRGGEGRYGLGG</sequence>
<comment type="caution">
    <text evidence="3">The sequence shown here is derived from an EMBL/GenBank/DDBJ whole genome shotgun (WGS) entry which is preliminary data.</text>
</comment>
<gene>
    <name evidence="3" type="ORF">WJX64_02130</name>
</gene>
<dbReference type="InterPro" id="IPR003111">
    <property type="entry name" value="Lon_prtase_N"/>
</dbReference>